<dbReference type="InterPro" id="IPR012337">
    <property type="entry name" value="RNaseH-like_sf"/>
</dbReference>
<evidence type="ECO:0000313" key="12">
    <source>
        <dbReference type="EMBL" id="KAL1187796.1"/>
    </source>
</evidence>
<organism evidence="12 13">
    <name type="scientific">Cardamine amara subsp. amara</name>
    <dbReference type="NCBI Taxonomy" id="228776"/>
    <lineage>
        <taxon>Eukaryota</taxon>
        <taxon>Viridiplantae</taxon>
        <taxon>Streptophyta</taxon>
        <taxon>Embryophyta</taxon>
        <taxon>Tracheophyta</taxon>
        <taxon>Spermatophyta</taxon>
        <taxon>Magnoliopsida</taxon>
        <taxon>eudicotyledons</taxon>
        <taxon>Gunneridae</taxon>
        <taxon>Pentapetalae</taxon>
        <taxon>rosids</taxon>
        <taxon>malvids</taxon>
        <taxon>Brassicales</taxon>
        <taxon>Brassicaceae</taxon>
        <taxon>Cardamineae</taxon>
        <taxon>Cardamine</taxon>
    </lineage>
</organism>
<evidence type="ECO:0000256" key="9">
    <source>
        <dbReference type="ARBA" id="ARBA00023242"/>
    </source>
</evidence>
<dbReference type="PANTHER" id="PTHR46481">
    <property type="entry name" value="ZINC FINGER BED DOMAIN-CONTAINING PROTEIN 4"/>
    <property type="match status" value="1"/>
</dbReference>
<dbReference type="InterPro" id="IPR008906">
    <property type="entry name" value="HATC_C_dom"/>
</dbReference>
<comment type="subcellular location">
    <subcellularLocation>
        <location evidence="1">Nucleus</location>
    </subcellularLocation>
</comment>
<evidence type="ECO:0000256" key="2">
    <source>
        <dbReference type="ARBA" id="ARBA00011738"/>
    </source>
</evidence>
<evidence type="ECO:0000256" key="8">
    <source>
        <dbReference type="ARBA" id="ARBA00023163"/>
    </source>
</evidence>
<dbReference type="Proteomes" id="UP001558713">
    <property type="component" value="Unassembled WGS sequence"/>
</dbReference>
<dbReference type="GO" id="GO:0009791">
    <property type="term" value="P:post-embryonic development"/>
    <property type="evidence" value="ECO:0007669"/>
    <property type="project" value="UniProtKB-ARBA"/>
</dbReference>
<keyword evidence="5" id="KW-0862">Zinc</keyword>
<comment type="subunit">
    <text evidence="2">Homodimer.</text>
</comment>
<dbReference type="GO" id="GO:0005634">
    <property type="term" value="C:nucleus"/>
    <property type="evidence" value="ECO:0007669"/>
    <property type="project" value="UniProtKB-SubCell"/>
</dbReference>
<keyword evidence="3" id="KW-0479">Metal-binding</keyword>
<name>A0ABD0YZ99_CARAN</name>
<evidence type="ECO:0000256" key="3">
    <source>
        <dbReference type="ARBA" id="ARBA00022723"/>
    </source>
</evidence>
<dbReference type="SMART" id="SM00614">
    <property type="entry name" value="ZnF_BED"/>
    <property type="match status" value="1"/>
</dbReference>
<feature type="domain" description="BED-type" evidence="11">
    <location>
        <begin position="18"/>
        <end position="73"/>
    </location>
</feature>
<reference evidence="12 13" key="1">
    <citation type="submission" date="2024-04" db="EMBL/GenBank/DDBJ databases">
        <title>Genome assembly C_amara_ONT_v2.</title>
        <authorList>
            <person name="Yant L."/>
            <person name="Moore C."/>
            <person name="Slenker M."/>
        </authorList>
    </citation>
    <scope>NUCLEOTIDE SEQUENCE [LARGE SCALE GENOMIC DNA]</scope>
    <source>
        <tissue evidence="12">Leaf</tissue>
    </source>
</reference>
<dbReference type="InterPro" id="IPR036236">
    <property type="entry name" value="Znf_C2H2_sf"/>
</dbReference>
<gene>
    <name evidence="12" type="ORF">V5N11_005668</name>
</gene>
<evidence type="ECO:0000256" key="4">
    <source>
        <dbReference type="ARBA" id="ARBA00022771"/>
    </source>
</evidence>
<keyword evidence="8" id="KW-0804">Transcription</keyword>
<dbReference type="InterPro" id="IPR003656">
    <property type="entry name" value="Znf_BED"/>
</dbReference>
<evidence type="ECO:0000313" key="13">
    <source>
        <dbReference type="Proteomes" id="UP001558713"/>
    </source>
</evidence>
<accession>A0ABD0YZ99</accession>
<dbReference type="PROSITE" id="PS50808">
    <property type="entry name" value="ZF_BED"/>
    <property type="match status" value="1"/>
</dbReference>
<dbReference type="AlphaFoldDB" id="A0ABD0YZ99"/>
<evidence type="ECO:0000256" key="1">
    <source>
        <dbReference type="ARBA" id="ARBA00004123"/>
    </source>
</evidence>
<dbReference type="InterPro" id="IPR025525">
    <property type="entry name" value="hAT-like_transposase_RNase-H"/>
</dbReference>
<protein>
    <submittedName>
        <fullName evidence="12">Zinc finger BED domain-containing protein RICESLEEPER 1</fullName>
    </submittedName>
</protein>
<keyword evidence="13" id="KW-1185">Reference proteome</keyword>
<comment type="caution">
    <text evidence="12">The sequence shown here is derived from an EMBL/GenBank/DDBJ whole genome shotgun (WGS) entry which is preliminary data.</text>
</comment>
<keyword evidence="4 10" id="KW-0863">Zinc-finger</keyword>
<evidence type="ECO:0000256" key="7">
    <source>
        <dbReference type="ARBA" id="ARBA00023125"/>
    </source>
</evidence>
<dbReference type="InterPro" id="IPR052035">
    <property type="entry name" value="ZnF_BED_domain_contain"/>
</dbReference>
<proteinExistence type="predicted"/>
<keyword evidence="7" id="KW-0238">DNA-binding</keyword>
<dbReference type="GO" id="GO:0008270">
    <property type="term" value="F:zinc ion binding"/>
    <property type="evidence" value="ECO:0007669"/>
    <property type="project" value="UniProtKB-KW"/>
</dbReference>
<dbReference type="Pfam" id="PF14372">
    <property type="entry name" value="hAT-like_RNase-H"/>
    <property type="match status" value="1"/>
</dbReference>
<evidence type="ECO:0000259" key="11">
    <source>
        <dbReference type="PROSITE" id="PS50808"/>
    </source>
</evidence>
<dbReference type="PANTHER" id="PTHR46481:SF10">
    <property type="entry name" value="ZINC FINGER BED DOMAIN-CONTAINING PROTEIN 39"/>
    <property type="match status" value="1"/>
</dbReference>
<keyword evidence="9" id="KW-0539">Nucleus</keyword>
<keyword evidence="6" id="KW-0805">Transcription regulation</keyword>
<dbReference type="SUPFAM" id="SSF57667">
    <property type="entry name" value="beta-beta-alpha zinc fingers"/>
    <property type="match status" value="1"/>
</dbReference>
<dbReference type="GO" id="GO:0003677">
    <property type="term" value="F:DNA binding"/>
    <property type="evidence" value="ECO:0007669"/>
    <property type="project" value="UniProtKB-KW"/>
</dbReference>
<evidence type="ECO:0000256" key="6">
    <source>
        <dbReference type="ARBA" id="ARBA00023015"/>
    </source>
</evidence>
<dbReference type="Pfam" id="PF02892">
    <property type="entry name" value="zf-BED"/>
    <property type="match status" value="1"/>
</dbReference>
<evidence type="ECO:0000256" key="5">
    <source>
        <dbReference type="ARBA" id="ARBA00022833"/>
    </source>
</evidence>
<evidence type="ECO:0000256" key="10">
    <source>
        <dbReference type="PROSITE-ProRule" id="PRU00027"/>
    </source>
</evidence>
<dbReference type="SUPFAM" id="SSF53098">
    <property type="entry name" value="Ribonuclease H-like"/>
    <property type="match status" value="1"/>
</dbReference>
<dbReference type="EMBL" id="JBANAX010000940">
    <property type="protein sequence ID" value="KAL1187796.1"/>
    <property type="molecule type" value="Genomic_DNA"/>
</dbReference>
<dbReference type="Pfam" id="PF05699">
    <property type="entry name" value="Dimer_Tnp_hAT"/>
    <property type="match status" value="1"/>
</dbReference>
<sequence>MIINEMDLSDAVIVKSGRLKSVVWNDFDRVRKGEIYIAICRHCKKRLSGSSASGTSHLRNHLIRCRRRSGSTNGVAQYFVRGKKKEGRVEVTNVDNGHEERKDEVLSVVDVRYEHEHIREDGDVAVVSAGLDQRRSRFDLARMIILHGYPLTMVEDVGFRVFIRNLQPLFELVAFERVESDCMEIYAKEKHKIFEALDKLPGKISISVDVWSGSDDSDEFLCLVAHYIDETWELKKRVLNFFMVDPSHSGEMLAEVIITCLMEWDIDRKLFSMASSHSPPFGENVANKIRDRLSQNKFLYCNGKLFDVSCAVNVINQMAQDSLQTCCDTINRIRESIRYVKSSESIHERFNQWTVETGAESEKNLCIDDSTRWDTTFTMLEIALERKSAFSLMEEGEPDSVSCPSDLEWERLETIVGFLKVFVEVTSAFTKSNGLTANMYFPEVCDIHLRLIEWSKNPDDFISSLAVNMRKKFDDFWDKNNLVLAIATILDPRFKMKLVEYYYPLFYDVSSSELVEDISECIKALYNEHSVGSLLASSDQSLDWQNHHHHHSNGVVHVKEPDDRLIEFDRYINNTTTTPGQDSKSELEKYLEEPLFPRNSDFDILNWWKVHTPRYPILSMMARNVLAVPMSNLSSEEDAFETCRRRRVSETWCSLRPSTVQALMCAQDWIRSELESS</sequence>